<accession>A0ABT4Q6F2</accession>
<dbReference type="HAMAP" id="MF_01894">
    <property type="entry name" value="Smc_prok"/>
    <property type="match status" value="1"/>
</dbReference>
<evidence type="ECO:0000256" key="1">
    <source>
        <dbReference type="ARBA" id="ARBA00022490"/>
    </source>
</evidence>
<dbReference type="Gene3D" id="3.30.70.1620">
    <property type="match status" value="1"/>
</dbReference>
<comment type="subcellular location">
    <subcellularLocation>
        <location evidence="6">Cytoplasm</location>
    </subcellularLocation>
</comment>
<sequence length="1191" mass="135398">MFLKRIELSGFKSFADRTELEFVQGITAVVGPNGSGKSNISDGIRWVLGEQSARSLRGGKMEDIIFAGSDARKAVNYGEVSLTLDNSSQSLSLDFNEVTVTRRVHRSGDSEYFINKQACRLKDITELFMDTGIGKEAYSIIGQGRIEEILSTKSEDRRGIFEEASGIVKYKSRKKETEKKLQETEQNLLRIHDLVTELEDQLEPLSIQSAKAIRFKELKEELKSSEIAMYVHQIEQIYDNWTAMTDQVEKLKKEQLELSGFVSLHDAQLEKDRWETRRLEEEIEKLQAHLLVLSEEFEKCEGQGEVLKERKKNFASNRTQLQQTIAQQEQRSTDKEAELAEYRVKIQGIGEDLARVQGQLKAEEDRLLGVAGGISSAEEDRLKGELLETLNEMANARNEVRYAEQQLEALSRRLDRLGDEHRKWQEQQESIAERKQALESRLEQVVREIDKGRNAYLQVSQGLKGKQALSEEAQAALRKWEQKLHALISRRDTMREMANDYDGFMHGVKEVLKAKDRKDLRGIHGAIAELVKVPAHVEVAVETALGGALQHVVVDNEANGREAIAFLKRRQLGRATFLPLDVIRGRSIPDSEQRQLEGMEGFVGIAVDLVQYDSAYRQIVGSLLGNVILAETLEVANRIAARVQYRYRVVTLEGDVVNPGGSMTGGSQQKKTTSLLSRQRQIEEMDEEITVSENQLRDLRQKSEQVRKDIAEANRELDELRASIEGLRMEEQQIRATLEPLLNEAKQVADQLALYGADGDSLTAERKELEARKSAAQEATARLQQREAAQQQAIREAEIRRKASESAKEELQTQLTDLKIKVASHSQEKQSLEDQERRFRLELEALLSELEANRSMLVQLEQDMANHDQETVLQIEQLNDLKLKKQSCSEQLDTKRAERARHVAKLEAEESKTREQRSLLKQIEEQLHQTEVRVNRLDVELENLLKKLSEDYELSYELAKVRYPVPEDVLGTQNMVRDLKREIAMLGDVNLGAIEEYQRVNERYQFLAEQKNDLVEAKTALYQVIREMDEEMSKRFRSTFDAIRSHFVVVFAKLFGGGRADLILSEPDKLLDTGIEIVAQPPGKKLQNLQLLSGGERALTAIALLFSIIRVKPVPFCVLDEVEAALDEANVARFAEYLREFSQQTQFIVVTHRKGTMEEADVLYGVTMEEGGVSKLVSVRLEDDEAIMEAG</sequence>
<dbReference type="InterPro" id="IPR010935">
    <property type="entry name" value="SMC_hinge"/>
</dbReference>
<dbReference type="Proteomes" id="UP001527882">
    <property type="component" value="Unassembled WGS sequence"/>
</dbReference>
<evidence type="ECO:0000259" key="7">
    <source>
        <dbReference type="SMART" id="SM00968"/>
    </source>
</evidence>
<dbReference type="SUPFAM" id="SSF75553">
    <property type="entry name" value="Smc hinge domain"/>
    <property type="match status" value="1"/>
</dbReference>
<evidence type="ECO:0000256" key="4">
    <source>
        <dbReference type="ARBA" id="ARBA00023054"/>
    </source>
</evidence>
<feature type="binding site" evidence="6">
    <location>
        <begin position="32"/>
        <end position="39"/>
    </location>
    <ligand>
        <name>ATP</name>
        <dbReference type="ChEBI" id="CHEBI:30616"/>
    </ligand>
</feature>
<proteinExistence type="inferred from homology"/>
<dbReference type="Gene3D" id="3.40.50.300">
    <property type="entry name" value="P-loop containing nucleotide triphosphate hydrolases"/>
    <property type="match status" value="2"/>
</dbReference>
<dbReference type="SUPFAM" id="SSF52540">
    <property type="entry name" value="P-loop containing nucleoside triphosphate hydrolases"/>
    <property type="match status" value="1"/>
</dbReference>
<evidence type="ECO:0000313" key="8">
    <source>
        <dbReference type="EMBL" id="MCZ8512456.1"/>
    </source>
</evidence>
<feature type="coiled-coil region" evidence="6">
    <location>
        <begin position="167"/>
        <end position="201"/>
    </location>
</feature>
<keyword evidence="1 6" id="KW-0963">Cytoplasm</keyword>
<reference evidence="8 9" key="1">
    <citation type="submission" date="2022-12" db="EMBL/GenBank/DDBJ databases">
        <title>Draft genome sequence of Paenibacillus sp. dW9.</title>
        <authorList>
            <person name="Choi E.-W."/>
            <person name="Kim D.-U."/>
        </authorList>
    </citation>
    <scope>NUCLEOTIDE SEQUENCE [LARGE SCALE GENOMIC DNA]</scope>
    <source>
        <strain evidence="9">dW9</strain>
    </source>
</reference>
<dbReference type="RefSeq" id="WP_269880889.1">
    <property type="nucleotide sequence ID" value="NZ_JAQAGZ010000004.1"/>
</dbReference>
<dbReference type="InterPro" id="IPR024704">
    <property type="entry name" value="SMC"/>
</dbReference>
<comment type="similarity">
    <text evidence="6">Belongs to the SMC family.</text>
</comment>
<evidence type="ECO:0000256" key="5">
    <source>
        <dbReference type="ARBA" id="ARBA00023125"/>
    </source>
</evidence>
<comment type="subunit">
    <text evidence="6">Homodimer.</text>
</comment>
<dbReference type="InterPro" id="IPR027417">
    <property type="entry name" value="P-loop_NTPase"/>
</dbReference>
<evidence type="ECO:0000256" key="2">
    <source>
        <dbReference type="ARBA" id="ARBA00022741"/>
    </source>
</evidence>
<comment type="function">
    <text evidence="6">Required for chromosome condensation and partitioning.</text>
</comment>
<feature type="coiled-coil region" evidence="6">
    <location>
        <begin position="682"/>
        <end position="947"/>
    </location>
</feature>
<keyword evidence="4 6" id="KW-0175">Coiled coil</keyword>
<name>A0ABT4Q6F2_9BACL</name>
<protein>
    <recommendedName>
        <fullName evidence="6">Chromosome partition protein Smc</fullName>
    </recommendedName>
</protein>
<keyword evidence="9" id="KW-1185">Reference proteome</keyword>
<dbReference type="CDD" id="cd03278">
    <property type="entry name" value="ABC_SMC_barmotin"/>
    <property type="match status" value="2"/>
</dbReference>
<dbReference type="SMART" id="SM00968">
    <property type="entry name" value="SMC_hinge"/>
    <property type="match status" value="1"/>
</dbReference>
<keyword evidence="2 6" id="KW-0547">Nucleotide-binding</keyword>
<gene>
    <name evidence="6 8" type="primary">smc</name>
    <name evidence="8" type="ORF">O9H85_08420</name>
</gene>
<evidence type="ECO:0000313" key="9">
    <source>
        <dbReference type="Proteomes" id="UP001527882"/>
    </source>
</evidence>
<feature type="domain" description="SMC hinge" evidence="7">
    <location>
        <begin position="521"/>
        <end position="640"/>
    </location>
</feature>
<organism evidence="8 9">
    <name type="scientific">Paenibacillus gyeongsangnamensis</name>
    <dbReference type="NCBI Taxonomy" id="3388067"/>
    <lineage>
        <taxon>Bacteria</taxon>
        <taxon>Bacillati</taxon>
        <taxon>Bacillota</taxon>
        <taxon>Bacilli</taxon>
        <taxon>Bacillales</taxon>
        <taxon>Paenibacillaceae</taxon>
        <taxon>Paenibacillus</taxon>
    </lineage>
</organism>
<feature type="coiled-coil region" evidence="6">
    <location>
        <begin position="264"/>
        <end position="345"/>
    </location>
</feature>
<dbReference type="PANTHER" id="PTHR43977">
    <property type="entry name" value="STRUCTURAL MAINTENANCE OF CHROMOSOMES PROTEIN 3"/>
    <property type="match status" value="1"/>
</dbReference>
<evidence type="ECO:0000256" key="3">
    <source>
        <dbReference type="ARBA" id="ARBA00022840"/>
    </source>
</evidence>
<dbReference type="InterPro" id="IPR036277">
    <property type="entry name" value="SMC_hinge_sf"/>
</dbReference>
<dbReference type="NCBIfam" id="TIGR02168">
    <property type="entry name" value="SMC_prok_B"/>
    <property type="match status" value="1"/>
</dbReference>
<dbReference type="InterPro" id="IPR003395">
    <property type="entry name" value="RecF/RecN/SMC_N"/>
</dbReference>
<keyword evidence="3 6" id="KW-0067">ATP-binding</keyword>
<comment type="domain">
    <text evidence="6">Contains large globular domains required for ATP hydrolysis at each terminus and a third globular domain forming a flexible hinge near the middle of the molecule. These domains are separated by coiled-coil structures.</text>
</comment>
<feature type="coiled-coil region" evidence="6">
    <location>
        <begin position="379"/>
        <end position="497"/>
    </location>
</feature>
<dbReference type="InterPro" id="IPR011890">
    <property type="entry name" value="SMC_prok"/>
</dbReference>
<evidence type="ECO:0000256" key="6">
    <source>
        <dbReference type="HAMAP-Rule" id="MF_01894"/>
    </source>
</evidence>
<dbReference type="Gene3D" id="1.20.1060.20">
    <property type="match status" value="1"/>
</dbReference>
<comment type="caution">
    <text evidence="8">The sequence shown here is derived from an EMBL/GenBank/DDBJ whole genome shotgun (WGS) entry which is preliminary data.</text>
</comment>
<dbReference type="Pfam" id="PF06470">
    <property type="entry name" value="SMC_hinge"/>
    <property type="match status" value="1"/>
</dbReference>
<dbReference type="Pfam" id="PF02463">
    <property type="entry name" value="SMC_N"/>
    <property type="match status" value="1"/>
</dbReference>
<dbReference type="EMBL" id="JAQAGZ010000004">
    <property type="protein sequence ID" value="MCZ8512456.1"/>
    <property type="molecule type" value="Genomic_DNA"/>
</dbReference>
<keyword evidence="5 6" id="KW-0238">DNA-binding</keyword>
<dbReference type="PIRSF" id="PIRSF005719">
    <property type="entry name" value="SMC"/>
    <property type="match status" value="1"/>
</dbReference>